<name>A0AAV7H507_DENCH</name>
<protein>
    <submittedName>
        <fullName evidence="1">Uncharacterized protein</fullName>
    </submittedName>
</protein>
<gene>
    <name evidence="1" type="ORF">IEQ34_010298</name>
</gene>
<evidence type="ECO:0000313" key="2">
    <source>
        <dbReference type="Proteomes" id="UP000775213"/>
    </source>
</evidence>
<accession>A0AAV7H507</accession>
<dbReference type="AlphaFoldDB" id="A0AAV7H507"/>
<keyword evidence="2" id="KW-1185">Reference proteome</keyword>
<dbReference type="Proteomes" id="UP000775213">
    <property type="component" value="Unassembled WGS sequence"/>
</dbReference>
<proteinExistence type="predicted"/>
<dbReference type="EMBL" id="JAGFBR010000009">
    <property type="protein sequence ID" value="KAH0462723.1"/>
    <property type="molecule type" value="Genomic_DNA"/>
</dbReference>
<organism evidence="1 2">
    <name type="scientific">Dendrobium chrysotoxum</name>
    <name type="common">Orchid</name>
    <dbReference type="NCBI Taxonomy" id="161865"/>
    <lineage>
        <taxon>Eukaryota</taxon>
        <taxon>Viridiplantae</taxon>
        <taxon>Streptophyta</taxon>
        <taxon>Embryophyta</taxon>
        <taxon>Tracheophyta</taxon>
        <taxon>Spermatophyta</taxon>
        <taxon>Magnoliopsida</taxon>
        <taxon>Liliopsida</taxon>
        <taxon>Asparagales</taxon>
        <taxon>Orchidaceae</taxon>
        <taxon>Epidendroideae</taxon>
        <taxon>Malaxideae</taxon>
        <taxon>Dendrobiinae</taxon>
        <taxon>Dendrobium</taxon>
    </lineage>
</organism>
<sequence length="88" mass="10557">MVGKFSNRKTTLDSIRRFFFNLKLNGDFYVTVLNPKHMLIKLVNNLDYSRMLNHPISRYEFLFLTYDHTCSPPYPPRIRIAIWSPFKT</sequence>
<reference evidence="1 2" key="1">
    <citation type="journal article" date="2021" name="Hortic Res">
        <title>Chromosome-scale assembly of the Dendrobium chrysotoxum genome enhances the understanding of orchid evolution.</title>
        <authorList>
            <person name="Zhang Y."/>
            <person name="Zhang G.Q."/>
            <person name="Zhang D."/>
            <person name="Liu X.D."/>
            <person name="Xu X.Y."/>
            <person name="Sun W.H."/>
            <person name="Yu X."/>
            <person name="Zhu X."/>
            <person name="Wang Z.W."/>
            <person name="Zhao X."/>
            <person name="Zhong W.Y."/>
            <person name="Chen H."/>
            <person name="Yin W.L."/>
            <person name="Huang T."/>
            <person name="Niu S.C."/>
            <person name="Liu Z.J."/>
        </authorList>
    </citation>
    <scope>NUCLEOTIDE SEQUENCE [LARGE SCALE GENOMIC DNA]</scope>
    <source>
        <strain evidence="1">Lindl</strain>
    </source>
</reference>
<comment type="caution">
    <text evidence="1">The sequence shown here is derived from an EMBL/GenBank/DDBJ whole genome shotgun (WGS) entry which is preliminary data.</text>
</comment>
<evidence type="ECO:0000313" key="1">
    <source>
        <dbReference type="EMBL" id="KAH0462723.1"/>
    </source>
</evidence>